<dbReference type="SUPFAM" id="SSF47413">
    <property type="entry name" value="lambda repressor-like DNA-binding domains"/>
    <property type="match status" value="1"/>
</dbReference>
<evidence type="ECO:0000313" key="1">
    <source>
        <dbReference type="EMBL" id="MFD0957967.1"/>
    </source>
</evidence>
<organism evidence="1 2">
    <name type="scientific">Paenibacillus chungangensis</name>
    <dbReference type="NCBI Taxonomy" id="696535"/>
    <lineage>
        <taxon>Bacteria</taxon>
        <taxon>Bacillati</taxon>
        <taxon>Bacillota</taxon>
        <taxon>Bacilli</taxon>
        <taxon>Bacillales</taxon>
        <taxon>Paenibacillaceae</taxon>
        <taxon>Paenibacillus</taxon>
    </lineage>
</organism>
<gene>
    <name evidence="1" type="ORF">ACFQ2I_01040</name>
</gene>
<sequence>MKFKARKLTNEEIELAMQLLYAGGDHQIMLGEGMREIGEILRIKRTADEMTLEQLGIELGMSPGILSEIENSKRDIPRSKEKVVNRYLYDTVYYYGDKYEIRGSCEDDEC</sequence>
<reference evidence="2" key="1">
    <citation type="journal article" date="2019" name="Int. J. Syst. Evol. Microbiol.">
        <title>The Global Catalogue of Microorganisms (GCM) 10K type strain sequencing project: providing services to taxonomists for standard genome sequencing and annotation.</title>
        <authorList>
            <consortium name="The Broad Institute Genomics Platform"/>
            <consortium name="The Broad Institute Genome Sequencing Center for Infectious Disease"/>
            <person name="Wu L."/>
            <person name="Ma J."/>
        </authorList>
    </citation>
    <scope>NUCLEOTIDE SEQUENCE [LARGE SCALE GENOMIC DNA]</scope>
    <source>
        <strain evidence="2">CCUG 59129</strain>
    </source>
</reference>
<evidence type="ECO:0008006" key="3">
    <source>
        <dbReference type="Google" id="ProtNLM"/>
    </source>
</evidence>
<comment type="caution">
    <text evidence="1">The sequence shown here is derived from an EMBL/GenBank/DDBJ whole genome shotgun (WGS) entry which is preliminary data.</text>
</comment>
<protein>
    <recommendedName>
        <fullName evidence="3">HTH cro/C1-type domain-containing protein</fullName>
    </recommendedName>
</protein>
<dbReference type="RefSeq" id="WP_377561593.1">
    <property type="nucleotide sequence ID" value="NZ_JBHTJZ010000004.1"/>
</dbReference>
<dbReference type="EMBL" id="JBHTJZ010000004">
    <property type="protein sequence ID" value="MFD0957967.1"/>
    <property type="molecule type" value="Genomic_DNA"/>
</dbReference>
<name>A0ABW3HKG0_9BACL</name>
<evidence type="ECO:0000313" key="2">
    <source>
        <dbReference type="Proteomes" id="UP001596989"/>
    </source>
</evidence>
<dbReference type="InterPro" id="IPR001387">
    <property type="entry name" value="Cro/C1-type_HTH"/>
</dbReference>
<accession>A0ABW3HKG0</accession>
<dbReference type="Proteomes" id="UP001596989">
    <property type="component" value="Unassembled WGS sequence"/>
</dbReference>
<dbReference type="CDD" id="cd00093">
    <property type="entry name" value="HTH_XRE"/>
    <property type="match status" value="1"/>
</dbReference>
<proteinExistence type="predicted"/>
<dbReference type="Gene3D" id="1.10.260.40">
    <property type="entry name" value="lambda repressor-like DNA-binding domains"/>
    <property type="match status" value="1"/>
</dbReference>
<keyword evidence="2" id="KW-1185">Reference proteome</keyword>
<dbReference type="InterPro" id="IPR010982">
    <property type="entry name" value="Lambda_DNA-bd_dom_sf"/>
</dbReference>